<dbReference type="Proteomes" id="UP000076078">
    <property type="component" value="Unassembled WGS sequence"/>
</dbReference>
<evidence type="ECO:0000313" key="5">
    <source>
        <dbReference type="EMBL" id="KYQ92201.1"/>
    </source>
</evidence>
<name>A0A151ZE28_TIELA</name>
<feature type="transmembrane region" description="Helical" evidence="4">
    <location>
        <begin position="7"/>
        <end position="27"/>
    </location>
</feature>
<dbReference type="InParanoid" id="A0A151ZE28"/>
<dbReference type="PANTHER" id="PTHR43976:SF16">
    <property type="entry name" value="SHORT-CHAIN DEHYDROGENASE_REDUCTASE FAMILY PROTEIN"/>
    <property type="match status" value="1"/>
</dbReference>
<dbReference type="OrthoDB" id="13950at2759"/>
<dbReference type="CDD" id="cd05374">
    <property type="entry name" value="17beta-HSD-like_SDR_c"/>
    <property type="match status" value="1"/>
</dbReference>
<dbReference type="GO" id="GO:0016491">
    <property type="term" value="F:oxidoreductase activity"/>
    <property type="evidence" value="ECO:0007669"/>
    <property type="project" value="UniProtKB-KW"/>
</dbReference>
<protein>
    <submittedName>
        <fullName evidence="5">Short-chain dehydrogenase/reductase (SDR) family protein</fullName>
    </submittedName>
</protein>
<evidence type="ECO:0000256" key="1">
    <source>
        <dbReference type="ARBA" id="ARBA00006484"/>
    </source>
</evidence>
<dbReference type="EMBL" id="LODT01000031">
    <property type="protein sequence ID" value="KYQ92201.1"/>
    <property type="molecule type" value="Genomic_DNA"/>
</dbReference>
<dbReference type="InterPro" id="IPR002347">
    <property type="entry name" value="SDR_fam"/>
</dbReference>
<evidence type="ECO:0000256" key="2">
    <source>
        <dbReference type="ARBA" id="ARBA00023002"/>
    </source>
</evidence>
<dbReference type="PROSITE" id="PS00061">
    <property type="entry name" value="ADH_SHORT"/>
    <property type="match status" value="1"/>
</dbReference>
<keyword evidence="4" id="KW-0812">Transmembrane</keyword>
<dbReference type="PRINTS" id="PR00080">
    <property type="entry name" value="SDRFAMILY"/>
</dbReference>
<organism evidence="5 6">
    <name type="scientific">Tieghemostelium lacteum</name>
    <name type="common">Slime mold</name>
    <name type="synonym">Dictyostelium lacteum</name>
    <dbReference type="NCBI Taxonomy" id="361077"/>
    <lineage>
        <taxon>Eukaryota</taxon>
        <taxon>Amoebozoa</taxon>
        <taxon>Evosea</taxon>
        <taxon>Eumycetozoa</taxon>
        <taxon>Dictyostelia</taxon>
        <taxon>Dictyosteliales</taxon>
        <taxon>Raperosteliaceae</taxon>
        <taxon>Tieghemostelium</taxon>
    </lineage>
</organism>
<reference evidence="5 6" key="1">
    <citation type="submission" date="2015-12" db="EMBL/GenBank/DDBJ databases">
        <title>Dictyostelia acquired genes for synthesis and detection of signals that induce cell-type specialization by lateral gene transfer from prokaryotes.</title>
        <authorList>
            <person name="Gloeckner G."/>
            <person name="Schaap P."/>
        </authorList>
    </citation>
    <scope>NUCLEOTIDE SEQUENCE [LARGE SCALE GENOMIC DNA]</scope>
    <source>
        <strain evidence="5 6">TK</strain>
    </source>
</reference>
<keyword evidence="2" id="KW-0560">Oxidoreductase</keyword>
<dbReference type="STRING" id="361077.A0A151ZE28"/>
<evidence type="ECO:0000256" key="4">
    <source>
        <dbReference type="SAM" id="Phobius"/>
    </source>
</evidence>
<evidence type="ECO:0000313" key="6">
    <source>
        <dbReference type="Proteomes" id="UP000076078"/>
    </source>
</evidence>
<proteinExistence type="inferred from homology"/>
<evidence type="ECO:0000256" key="3">
    <source>
        <dbReference type="RuleBase" id="RU000363"/>
    </source>
</evidence>
<dbReference type="Pfam" id="PF00106">
    <property type="entry name" value="adh_short"/>
    <property type="match status" value="1"/>
</dbReference>
<dbReference type="InterPro" id="IPR051911">
    <property type="entry name" value="SDR_oxidoreductase"/>
</dbReference>
<keyword evidence="4" id="KW-1133">Transmembrane helix</keyword>
<accession>A0A151ZE28</accession>
<gene>
    <name evidence="5" type="ORF">DLAC_07048</name>
</gene>
<dbReference type="PANTHER" id="PTHR43976">
    <property type="entry name" value="SHORT CHAIN DEHYDROGENASE"/>
    <property type="match status" value="1"/>
</dbReference>
<keyword evidence="4" id="KW-0472">Membrane</keyword>
<sequence length="293" mass="31943">MSQSNNQVWYVTGASAGIGLNLLIVLLQKGYQVVGTTRSVEKTIARINEVVDKSVTEKNLLVLQVDLVNEESIENSLKKAVEKFGKIDVVVNNAGFGLVGAVEEISDKEAREQFDINFFGVLNVCRKSVQYLRESAKSKPEGRGSRIYNISSVGGIVPFAAFGVYSASKFAVEGLNGALASEVKPHNIQVTSVNLGYFRTEFLNSTSYVQAKSKNPLYTEVHKTIDAHANAINNNQPGSPIKAAEVLIKIANEANPPVNLALGADAYEYIGKHQNAVKSEFEKYREIGHSTDF</sequence>
<dbReference type="SUPFAM" id="SSF51735">
    <property type="entry name" value="NAD(P)-binding Rossmann-fold domains"/>
    <property type="match status" value="1"/>
</dbReference>
<keyword evidence="6" id="KW-1185">Reference proteome</keyword>
<comment type="caution">
    <text evidence="5">The sequence shown here is derived from an EMBL/GenBank/DDBJ whole genome shotgun (WGS) entry which is preliminary data.</text>
</comment>
<dbReference type="InterPro" id="IPR020904">
    <property type="entry name" value="Sc_DH/Rdtase_CS"/>
</dbReference>
<comment type="similarity">
    <text evidence="1 3">Belongs to the short-chain dehydrogenases/reductases (SDR) family.</text>
</comment>
<dbReference type="Gene3D" id="3.40.50.720">
    <property type="entry name" value="NAD(P)-binding Rossmann-like Domain"/>
    <property type="match status" value="1"/>
</dbReference>
<dbReference type="OMA" id="CNLYNAS"/>
<dbReference type="InterPro" id="IPR036291">
    <property type="entry name" value="NAD(P)-bd_dom_sf"/>
</dbReference>
<dbReference type="PRINTS" id="PR00081">
    <property type="entry name" value="GDHRDH"/>
</dbReference>
<dbReference type="AlphaFoldDB" id="A0A151ZE28"/>